<evidence type="ECO:0000256" key="2">
    <source>
        <dbReference type="SAM" id="SignalP"/>
    </source>
</evidence>
<dbReference type="Proteomes" id="UP000266841">
    <property type="component" value="Unassembled WGS sequence"/>
</dbReference>
<organism evidence="3 4">
    <name type="scientific">Thalassiosira oceanica</name>
    <name type="common">Marine diatom</name>
    <dbReference type="NCBI Taxonomy" id="159749"/>
    <lineage>
        <taxon>Eukaryota</taxon>
        <taxon>Sar</taxon>
        <taxon>Stramenopiles</taxon>
        <taxon>Ochrophyta</taxon>
        <taxon>Bacillariophyta</taxon>
        <taxon>Coscinodiscophyceae</taxon>
        <taxon>Thalassiosirophycidae</taxon>
        <taxon>Thalassiosirales</taxon>
        <taxon>Thalassiosiraceae</taxon>
        <taxon>Thalassiosira</taxon>
    </lineage>
</organism>
<evidence type="ECO:0000256" key="1">
    <source>
        <dbReference type="SAM" id="MobiDB-lite"/>
    </source>
</evidence>
<feature type="compositionally biased region" description="Basic and acidic residues" evidence="1">
    <location>
        <begin position="347"/>
        <end position="363"/>
    </location>
</feature>
<dbReference type="EMBL" id="AGNL01012637">
    <property type="protein sequence ID" value="EJK67784.1"/>
    <property type="molecule type" value="Genomic_DNA"/>
</dbReference>
<keyword evidence="2" id="KW-0732">Signal</keyword>
<feature type="compositionally biased region" description="Basic and acidic residues" evidence="1">
    <location>
        <begin position="446"/>
        <end position="465"/>
    </location>
</feature>
<comment type="caution">
    <text evidence="3">The sequence shown here is derived from an EMBL/GenBank/DDBJ whole genome shotgun (WGS) entry which is preliminary data.</text>
</comment>
<evidence type="ECO:0000313" key="4">
    <source>
        <dbReference type="Proteomes" id="UP000266841"/>
    </source>
</evidence>
<feature type="compositionally biased region" description="Basic and acidic residues" evidence="1">
    <location>
        <begin position="520"/>
        <end position="541"/>
    </location>
</feature>
<accession>K0SS37</accession>
<reference evidence="3 4" key="1">
    <citation type="journal article" date="2012" name="Genome Biol.">
        <title>Genome and low-iron response of an oceanic diatom adapted to chronic iron limitation.</title>
        <authorList>
            <person name="Lommer M."/>
            <person name="Specht M."/>
            <person name="Roy A.S."/>
            <person name="Kraemer L."/>
            <person name="Andreson R."/>
            <person name="Gutowska M.A."/>
            <person name="Wolf J."/>
            <person name="Bergner S.V."/>
            <person name="Schilhabel M.B."/>
            <person name="Klostermeier U.C."/>
            <person name="Beiko R.G."/>
            <person name="Rosenstiel P."/>
            <person name="Hippler M."/>
            <person name="Laroche J."/>
        </authorList>
    </citation>
    <scope>NUCLEOTIDE SEQUENCE [LARGE SCALE GENOMIC DNA]</scope>
    <source>
        <strain evidence="3 4">CCMP1005</strain>
    </source>
</reference>
<sequence length="549" mass="61847">MPNALCKNLLLGVTLVVGVSILRRRNGALEVVGTKLRISDCFLSTNSTTLDTVSDPDKFLSSLDLDGIQCGEYKCLARDSEPGVGYLISSNYPDLQFDVETTYSWILAEYLRNELGAKHLFHGAPGKVLLVSPHVDQLRNSSHIPVRRRRGGFYRADTEAVIQRVILAPEPFLILKHGESWKRFKYFYRERVENRTEFLQTFKYDVESAIRAVESFPLLAMDFQIILDHRGNIFQFDLDRVFLGGLYEAHNFEELFIKSYNMVMSQLLRFKRFALVGKVQPDRGDLGGKSVIMKYNHSSNLHEFVRSMKGRFGDTPKVDMPRIPTAMMTDLVETITRKAARPPSRGGGEDLHDPRLVLQERRPPLGALPQPLLPRREQRVEEPHPHLAPREQAAPGPVRLAHVGDAPEAVAQDRRLHGRAGGDDEQEEGAEEPVPTVPRGRRGVPPRREAGVHLPDRRGKQDARRGVRQYPGLDDPRRQDPSLGQAQARPEPVPVDRDRLPPAVSDRHGQSEAAVYPVDVRPDVRHEVGHEPRVAAGRADETPQLDEGE</sequence>
<dbReference type="AlphaFoldDB" id="K0SS37"/>
<feature type="non-terminal residue" evidence="3">
    <location>
        <position position="549"/>
    </location>
</feature>
<proteinExistence type="predicted"/>
<feature type="signal peptide" evidence="2">
    <location>
        <begin position="1"/>
        <end position="18"/>
    </location>
</feature>
<evidence type="ECO:0000313" key="3">
    <source>
        <dbReference type="EMBL" id="EJK67784.1"/>
    </source>
</evidence>
<protein>
    <submittedName>
        <fullName evidence="3">Uncharacterized protein</fullName>
    </submittedName>
</protein>
<feature type="compositionally biased region" description="Basic and acidic residues" evidence="1">
    <location>
        <begin position="494"/>
        <end position="510"/>
    </location>
</feature>
<gene>
    <name evidence="3" type="ORF">THAOC_11141</name>
</gene>
<name>K0SS37_THAOC</name>
<feature type="region of interest" description="Disordered" evidence="1">
    <location>
        <begin position="338"/>
        <end position="396"/>
    </location>
</feature>
<feature type="compositionally biased region" description="Basic and acidic residues" evidence="1">
    <location>
        <begin position="374"/>
        <end position="389"/>
    </location>
</feature>
<feature type="chain" id="PRO_5003841400" evidence="2">
    <location>
        <begin position="19"/>
        <end position="549"/>
    </location>
</feature>
<feature type="region of interest" description="Disordered" evidence="1">
    <location>
        <begin position="417"/>
        <end position="549"/>
    </location>
</feature>
<keyword evidence="4" id="KW-1185">Reference proteome</keyword>